<keyword evidence="2" id="KW-1185">Reference proteome</keyword>
<dbReference type="AlphaFoldDB" id="A0A5S6QZ12"/>
<evidence type="ECO:0000256" key="1">
    <source>
        <dbReference type="SAM" id="Coils"/>
    </source>
</evidence>
<reference evidence="3 4" key="3">
    <citation type="submission" date="2019-12" db="UniProtKB">
        <authorList>
            <consortium name="WormBaseParasite"/>
        </authorList>
    </citation>
    <scope>IDENTIFICATION</scope>
</reference>
<dbReference type="WBParaSite" id="TMUE_0000001982.1">
    <property type="protein sequence ID" value="TMUE_0000001982.1"/>
    <property type="gene ID" value="WBGene00297844"/>
</dbReference>
<keyword evidence="1" id="KW-0175">Coiled coil</keyword>
<evidence type="ECO:0000313" key="3">
    <source>
        <dbReference type="WBParaSite" id="TMUE_0000001982.1"/>
    </source>
</evidence>
<evidence type="ECO:0000313" key="4">
    <source>
        <dbReference type="WBParaSite" id="TMUE_3000012616.1"/>
    </source>
</evidence>
<name>A0A5S6QZ12_TRIMR</name>
<dbReference type="Proteomes" id="UP000046395">
    <property type="component" value="Unassembled WGS sequence"/>
</dbReference>
<accession>A0A5S6QZ12</accession>
<evidence type="ECO:0000313" key="2">
    <source>
        <dbReference type="Proteomes" id="UP000046395"/>
    </source>
</evidence>
<sequence>MIIGERGSRRVVKEFLQRAQEAYECSNRLNEELTCEVETAEAETELEKQLNYLQKMEGTAAAVDVYLQLRINDAPSVVSHSEEDNDGGSLNLLDRADCNTVPANPNTLDASRGSTQRLEVEDVAACCLDNLRIHEPTSVDSPDQWIEDYVAGRCMPKIGMS</sequence>
<protein>
    <submittedName>
        <fullName evidence="3 4">Uncharacterized protein</fullName>
    </submittedName>
</protein>
<dbReference type="WBParaSite" id="TMUE_3000012616.1">
    <property type="protein sequence ID" value="TMUE_3000012616.1"/>
    <property type="gene ID" value="WBGene00294040"/>
</dbReference>
<reference evidence="2" key="2">
    <citation type="submission" date="2014-03" db="EMBL/GenBank/DDBJ databases">
        <title>The whipworm genome and dual-species transcriptomics of an intimate host-pathogen interaction.</title>
        <authorList>
            <person name="Foth B.J."/>
            <person name="Tsai I.J."/>
            <person name="Reid A.J."/>
            <person name="Bancroft A.J."/>
            <person name="Nichol S."/>
            <person name="Tracey A."/>
            <person name="Holroyd N."/>
            <person name="Cotton J.A."/>
            <person name="Stanley E.J."/>
            <person name="Zarowiecki M."/>
            <person name="Liu J.Z."/>
            <person name="Huckvale T."/>
            <person name="Cooper P.J."/>
            <person name="Grencis R.K."/>
            <person name="Berriman M."/>
        </authorList>
    </citation>
    <scope>NUCLEOTIDE SEQUENCE [LARGE SCALE GENOMIC DNA]</scope>
    <source>
        <strain evidence="2">Edinburgh</strain>
    </source>
</reference>
<organism evidence="2 4">
    <name type="scientific">Trichuris muris</name>
    <name type="common">Mouse whipworm</name>
    <dbReference type="NCBI Taxonomy" id="70415"/>
    <lineage>
        <taxon>Eukaryota</taxon>
        <taxon>Metazoa</taxon>
        <taxon>Ecdysozoa</taxon>
        <taxon>Nematoda</taxon>
        <taxon>Enoplea</taxon>
        <taxon>Dorylaimia</taxon>
        <taxon>Trichinellida</taxon>
        <taxon>Trichuridae</taxon>
        <taxon>Trichuris</taxon>
    </lineage>
</organism>
<proteinExistence type="predicted"/>
<reference evidence="2" key="1">
    <citation type="submission" date="2013-11" db="EMBL/GenBank/DDBJ databases">
        <authorList>
            <person name="Aslett M."/>
        </authorList>
    </citation>
    <scope>NUCLEOTIDE SEQUENCE [LARGE SCALE GENOMIC DNA]</scope>
    <source>
        <strain evidence="2">Edinburgh</strain>
    </source>
</reference>
<feature type="coiled-coil region" evidence="1">
    <location>
        <begin position="16"/>
        <end position="50"/>
    </location>
</feature>